<proteinExistence type="predicted"/>
<evidence type="ECO:0000256" key="1">
    <source>
        <dbReference type="SAM" id="Coils"/>
    </source>
</evidence>
<reference evidence="3 4" key="1">
    <citation type="submission" date="2024-05" db="EMBL/GenBank/DDBJ databases">
        <title>Haplotype-resolved chromosome-level genome assembly of Huyou (Citrus changshanensis).</title>
        <authorList>
            <person name="Miao C."/>
            <person name="Chen W."/>
            <person name="Wu Y."/>
            <person name="Wang L."/>
            <person name="Zhao S."/>
            <person name="Grierson D."/>
            <person name="Xu C."/>
            <person name="Chen K."/>
        </authorList>
    </citation>
    <scope>NUCLEOTIDE SEQUENCE [LARGE SCALE GENOMIC DNA]</scope>
    <source>
        <strain evidence="3">01-14</strain>
        <tissue evidence="3">Leaf</tissue>
    </source>
</reference>
<keyword evidence="4" id="KW-1185">Reference proteome</keyword>
<feature type="compositionally biased region" description="Basic and acidic residues" evidence="2">
    <location>
        <begin position="1"/>
        <end position="12"/>
    </location>
</feature>
<name>A0AAP0QEX4_9ROSI</name>
<dbReference type="Proteomes" id="UP001428341">
    <property type="component" value="Unassembled WGS sequence"/>
</dbReference>
<feature type="region of interest" description="Disordered" evidence="2">
    <location>
        <begin position="1"/>
        <end position="23"/>
    </location>
</feature>
<accession>A0AAP0QEX4</accession>
<evidence type="ECO:0000256" key="2">
    <source>
        <dbReference type="SAM" id="MobiDB-lite"/>
    </source>
</evidence>
<keyword evidence="1" id="KW-0175">Coiled coil</keyword>
<dbReference type="EMBL" id="JBCGBO010000007">
    <property type="protein sequence ID" value="KAK9187143.1"/>
    <property type="molecule type" value="Genomic_DNA"/>
</dbReference>
<organism evidence="3 4">
    <name type="scientific">Citrus x changshan-huyou</name>
    <dbReference type="NCBI Taxonomy" id="2935761"/>
    <lineage>
        <taxon>Eukaryota</taxon>
        <taxon>Viridiplantae</taxon>
        <taxon>Streptophyta</taxon>
        <taxon>Embryophyta</taxon>
        <taxon>Tracheophyta</taxon>
        <taxon>Spermatophyta</taxon>
        <taxon>Magnoliopsida</taxon>
        <taxon>eudicotyledons</taxon>
        <taxon>Gunneridae</taxon>
        <taxon>Pentapetalae</taxon>
        <taxon>rosids</taxon>
        <taxon>malvids</taxon>
        <taxon>Sapindales</taxon>
        <taxon>Rutaceae</taxon>
        <taxon>Aurantioideae</taxon>
        <taxon>Citrus</taxon>
    </lineage>
</organism>
<dbReference type="AlphaFoldDB" id="A0AAP0QEX4"/>
<comment type="caution">
    <text evidence="3">The sequence shown here is derived from an EMBL/GenBank/DDBJ whole genome shotgun (WGS) entry which is preliminary data.</text>
</comment>
<evidence type="ECO:0000313" key="4">
    <source>
        <dbReference type="Proteomes" id="UP001428341"/>
    </source>
</evidence>
<feature type="coiled-coil region" evidence="1">
    <location>
        <begin position="50"/>
        <end position="77"/>
    </location>
</feature>
<sequence length="82" mass="9873">MLHNKQQEEENRHHRQQRQQSQLIQKLLHHSQQERYQVVQVKVPILEGGKEGLKLALEILEQEVNNQVRDCHNLKIHLKLQM</sequence>
<protein>
    <submittedName>
        <fullName evidence="3">Uncharacterized protein</fullName>
    </submittedName>
</protein>
<evidence type="ECO:0000313" key="3">
    <source>
        <dbReference type="EMBL" id="KAK9187143.1"/>
    </source>
</evidence>
<gene>
    <name evidence="3" type="ORF">WN944_018534</name>
</gene>